<dbReference type="Proteomes" id="UP001215598">
    <property type="component" value="Unassembled WGS sequence"/>
</dbReference>
<evidence type="ECO:0000313" key="1">
    <source>
        <dbReference type="EMBL" id="KAJ7775457.1"/>
    </source>
</evidence>
<reference evidence="1" key="1">
    <citation type="submission" date="2023-03" db="EMBL/GenBank/DDBJ databases">
        <title>Massive genome expansion in bonnet fungi (Mycena s.s.) driven by repeated elements and novel gene families across ecological guilds.</title>
        <authorList>
            <consortium name="Lawrence Berkeley National Laboratory"/>
            <person name="Harder C.B."/>
            <person name="Miyauchi S."/>
            <person name="Viragh M."/>
            <person name="Kuo A."/>
            <person name="Thoen E."/>
            <person name="Andreopoulos B."/>
            <person name="Lu D."/>
            <person name="Skrede I."/>
            <person name="Drula E."/>
            <person name="Henrissat B."/>
            <person name="Morin E."/>
            <person name="Kohler A."/>
            <person name="Barry K."/>
            <person name="LaButti K."/>
            <person name="Morin E."/>
            <person name="Salamov A."/>
            <person name="Lipzen A."/>
            <person name="Mereny Z."/>
            <person name="Hegedus B."/>
            <person name="Baldrian P."/>
            <person name="Stursova M."/>
            <person name="Weitz H."/>
            <person name="Taylor A."/>
            <person name="Grigoriev I.V."/>
            <person name="Nagy L.G."/>
            <person name="Martin F."/>
            <person name="Kauserud H."/>
        </authorList>
    </citation>
    <scope>NUCLEOTIDE SEQUENCE</scope>
    <source>
        <strain evidence="1">CBHHK182m</strain>
    </source>
</reference>
<evidence type="ECO:0000313" key="2">
    <source>
        <dbReference type="Proteomes" id="UP001215598"/>
    </source>
</evidence>
<gene>
    <name evidence="1" type="ORF">B0H16DRAFT_1756824</name>
</gene>
<dbReference type="Gene3D" id="2.80.10.50">
    <property type="match status" value="1"/>
</dbReference>
<comment type="caution">
    <text evidence="1">The sequence shown here is derived from an EMBL/GenBank/DDBJ whole genome shotgun (WGS) entry which is preliminary data.</text>
</comment>
<evidence type="ECO:0008006" key="3">
    <source>
        <dbReference type="Google" id="ProtNLM"/>
    </source>
</evidence>
<proteinExistence type="predicted"/>
<protein>
    <recommendedName>
        <fullName evidence="3">Ricin B lectin domain-containing protein</fullName>
    </recommendedName>
</protein>
<dbReference type="AlphaFoldDB" id="A0AAD7K053"/>
<name>A0AAD7K053_9AGAR</name>
<dbReference type="PROSITE" id="PS50231">
    <property type="entry name" value="RICIN_B_LECTIN"/>
    <property type="match status" value="1"/>
</dbReference>
<dbReference type="InterPro" id="IPR035992">
    <property type="entry name" value="Ricin_B-like_lectins"/>
</dbReference>
<organism evidence="1 2">
    <name type="scientific">Mycena metata</name>
    <dbReference type="NCBI Taxonomy" id="1033252"/>
    <lineage>
        <taxon>Eukaryota</taxon>
        <taxon>Fungi</taxon>
        <taxon>Dikarya</taxon>
        <taxon>Basidiomycota</taxon>
        <taxon>Agaricomycotina</taxon>
        <taxon>Agaricomycetes</taxon>
        <taxon>Agaricomycetidae</taxon>
        <taxon>Agaricales</taxon>
        <taxon>Marasmiineae</taxon>
        <taxon>Mycenaceae</taxon>
        <taxon>Mycena</taxon>
    </lineage>
</organism>
<accession>A0AAD7K053</accession>
<sequence>MCLIQDSSSFADESRLAGSGASALVRRASPVTDAAATHVLIHPVQDTTLSIMANGSSLTSPTVLSPCNQGINISQIWDVNPTGGNVVQFQNVGNNRCFVLNTNTPTNGFAITSSLCIDSINGNLFSGAVFHASQAITHSKLPLVVTALNNQVGTLKDTGFCLDRAGNAVVINACNGGLSQSWLMTAP</sequence>
<keyword evidence="2" id="KW-1185">Reference proteome</keyword>
<dbReference type="CDD" id="cd00161">
    <property type="entry name" value="beta-trefoil_Ricin-like"/>
    <property type="match status" value="1"/>
</dbReference>
<dbReference type="EMBL" id="JARKIB010000010">
    <property type="protein sequence ID" value="KAJ7775457.1"/>
    <property type="molecule type" value="Genomic_DNA"/>
</dbReference>
<dbReference type="SUPFAM" id="SSF50370">
    <property type="entry name" value="Ricin B-like lectins"/>
    <property type="match status" value="1"/>
</dbReference>